<dbReference type="Gene3D" id="2.60.120.260">
    <property type="entry name" value="Galactose-binding domain-like"/>
    <property type="match status" value="1"/>
</dbReference>
<proteinExistence type="predicted"/>
<comment type="caution">
    <text evidence="3">The sequence shown here is derived from an EMBL/GenBank/DDBJ whole genome shotgun (WGS) entry which is preliminary data.</text>
</comment>
<dbReference type="Gene3D" id="3.40.50.1820">
    <property type="entry name" value="alpha/beta hydrolase"/>
    <property type="match status" value="2"/>
</dbReference>
<evidence type="ECO:0000313" key="4">
    <source>
        <dbReference type="Proteomes" id="UP000525623"/>
    </source>
</evidence>
<dbReference type="Pfam" id="PF02129">
    <property type="entry name" value="Peptidase_S15"/>
    <property type="match status" value="1"/>
</dbReference>
<dbReference type="SUPFAM" id="SSF53474">
    <property type="entry name" value="alpha/beta-Hydrolases"/>
    <property type="match status" value="1"/>
</dbReference>
<name>A0A7W4JG37_9PROT</name>
<keyword evidence="1 3" id="KW-0378">Hydrolase</keyword>
<evidence type="ECO:0000256" key="1">
    <source>
        <dbReference type="ARBA" id="ARBA00022801"/>
    </source>
</evidence>
<dbReference type="PANTHER" id="PTHR43056">
    <property type="entry name" value="PEPTIDASE S9 PROLYL OLIGOPEPTIDASE"/>
    <property type="match status" value="1"/>
</dbReference>
<organism evidence="3 4">
    <name type="scientific">Gluconacetobacter tumulicola</name>
    <dbReference type="NCBI Taxonomy" id="1017177"/>
    <lineage>
        <taxon>Bacteria</taxon>
        <taxon>Pseudomonadati</taxon>
        <taxon>Pseudomonadota</taxon>
        <taxon>Alphaproteobacteria</taxon>
        <taxon>Acetobacterales</taxon>
        <taxon>Acetobacteraceae</taxon>
        <taxon>Gluconacetobacter</taxon>
    </lineage>
</organism>
<dbReference type="GO" id="GO:0008239">
    <property type="term" value="F:dipeptidyl-peptidase activity"/>
    <property type="evidence" value="ECO:0007669"/>
    <property type="project" value="InterPro"/>
</dbReference>
<protein>
    <submittedName>
        <fullName evidence="3">CocE/NonD family hydrolase</fullName>
    </submittedName>
</protein>
<evidence type="ECO:0000259" key="2">
    <source>
        <dbReference type="SMART" id="SM00939"/>
    </source>
</evidence>
<dbReference type="SUPFAM" id="SSF49785">
    <property type="entry name" value="Galactose-binding domain-like"/>
    <property type="match status" value="1"/>
</dbReference>
<dbReference type="InterPro" id="IPR050585">
    <property type="entry name" value="Xaa-Pro_dipeptidyl-ppase/CocE"/>
</dbReference>
<dbReference type="InterPro" id="IPR005674">
    <property type="entry name" value="CocE/Ser_esterase"/>
</dbReference>
<dbReference type="Pfam" id="PF08530">
    <property type="entry name" value="PepX_C"/>
    <property type="match status" value="1"/>
</dbReference>
<feature type="domain" description="Xaa-Pro dipeptidyl-peptidase C-terminal" evidence="2">
    <location>
        <begin position="317"/>
        <end position="569"/>
    </location>
</feature>
<dbReference type="Proteomes" id="UP000525623">
    <property type="component" value="Unassembled WGS sequence"/>
</dbReference>
<dbReference type="InterPro" id="IPR008979">
    <property type="entry name" value="Galactose-bd-like_sf"/>
</dbReference>
<dbReference type="InterPro" id="IPR000383">
    <property type="entry name" value="Xaa-Pro-like_dom"/>
</dbReference>
<dbReference type="PANTHER" id="PTHR43056:SF10">
    <property type="entry name" value="COCE_NOND FAMILY, PUTATIVE (AFU_ORTHOLOGUE AFUA_7G00600)-RELATED"/>
    <property type="match status" value="1"/>
</dbReference>
<dbReference type="SMART" id="SM00939">
    <property type="entry name" value="PepX_C"/>
    <property type="match status" value="1"/>
</dbReference>
<evidence type="ECO:0000313" key="3">
    <source>
        <dbReference type="EMBL" id="MBB2180625.1"/>
    </source>
</evidence>
<dbReference type="EMBL" id="JABEQL010000028">
    <property type="protein sequence ID" value="MBB2180625.1"/>
    <property type="molecule type" value="Genomic_DNA"/>
</dbReference>
<keyword evidence="4" id="KW-1185">Reference proteome</keyword>
<dbReference type="InterPro" id="IPR013736">
    <property type="entry name" value="Xaa-Pro_dipept_C"/>
</dbReference>
<dbReference type="NCBIfam" id="TIGR00976">
    <property type="entry name" value="CocE_NonD"/>
    <property type="match status" value="2"/>
</dbReference>
<reference evidence="3 4" key="1">
    <citation type="submission" date="2020-04" db="EMBL/GenBank/DDBJ databases">
        <title>Description of novel Gluconacetobacter.</title>
        <authorList>
            <person name="Sombolestani A."/>
        </authorList>
    </citation>
    <scope>NUCLEOTIDE SEQUENCE [LARGE SCALE GENOMIC DNA]</scope>
    <source>
        <strain evidence="3 4">LMG 27725</strain>
    </source>
</reference>
<dbReference type="InterPro" id="IPR029058">
    <property type="entry name" value="AB_hydrolase_fold"/>
</dbReference>
<gene>
    <name evidence="3" type="ORF">HLH29_15915</name>
</gene>
<dbReference type="AlphaFoldDB" id="A0A7W4JG37"/>
<dbReference type="RefSeq" id="WP_182968359.1">
    <property type="nucleotide sequence ID" value="NZ_BAABGC010000019.1"/>
</dbReference>
<accession>A0A7W4JG37</accession>
<sequence>MLDGSRVMAAGQPAVALDDPRVRVVENLWIPMPDGVRLAARLFLPADADSRPTGVVIEYLPYRKRDGYRYRDDIAGPALAASGIGLLRVDIRGSGDSEGVILDEYLPPEQDDALEVIAWTARQAWCNGHVGMRGISYGSFSGLQAAAKAPPALRAIVSACGTEQRYLDDIHYRGGCLLAAQLDWGMEWQVILRGPPDPRVVGPRWRALWGQRLAAVMPIAIVWGAHQRLDATWRYGSITDYSRLNCAMFHVAGQLDSYVNAASRMMERAPHCPQKALIGPWTHKWPGYPDPPGHHGTPAFVANGVPGPGVDWLPLEARFWRRWLLGEQNGVMDGPVLWAFREDAPPAATFPQDTPGAWIASPSWPPPDQAWRRLVLNDGTLDASAAPPTERRHVANQAIGFATPATYSSGDPATCWREQSGDDALSLTFDSAPLGADFDLLGQPVFRLRVRSDRPVTKLFVRLNMVHPDGTSDPVSNAVLNLTHRADDAAPTPLEPGRAYDVVLRGLFACHRFAAGSRIRIAISEAWWPVTWPSPERVTLTLVTGASSVELPAAPAGVTTSPPFETLVGRYAGFASPAPFRDRLHGVTVSGPAGQRLFVLEAGSRQEDVTDVPATGEVLGSSFWIRRTVREDDPNSAEMRTRYTNSYLIAGQKMTLAAEVRLRSTASHFLYDERFLATHDGAIVCDRHWTRRAARDFV</sequence>